<dbReference type="EMBL" id="QTSX02006139">
    <property type="protein sequence ID" value="KAJ9055934.1"/>
    <property type="molecule type" value="Genomic_DNA"/>
</dbReference>
<keyword evidence="1" id="KW-0418">Kinase</keyword>
<accession>A0ACC2S0W6</accession>
<evidence type="ECO:0000313" key="1">
    <source>
        <dbReference type="EMBL" id="KAJ9055934.1"/>
    </source>
</evidence>
<reference evidence="1" key="1">
    <citation type="submission" date="2022-04" db="EMBL/GenBank/DDBJ databases">
        <title>Genome of the entomopathogenic fungus Entomophthora muscae.</title>
        <authorList>
            <person name="Elya C."/>
            <person name="Lovett B.R."/>
            <person name="Lee E."/>
            <person name="Macias A.M."/>
            <person name="Hajek A.E."/>
            <person name="De Bivort B.L."/>
            <person name="Kasson M.T."/>
            <person name="De Fine Licht H.H."/>
            <person name="Stajich J.E."/>
        </authorList>
    </citation>
    <scope>NUCLEOTIDE SEQUENCE</scope>
    <source>
        <strain evidence="1">Berkeley</strain>
    </source>
</reference>
<name>A0ACC2S0W6_9FUNG</name>
<comment type="caution">
    <text evidence="1">The sequence shown here is derived from an EMBL/GenBank/DDBJ whole genome shotgun (WGS) entry which is preliminary data.</text>
</comment>
<protein>
    <submittedName>
        <fullName evidence="1">Serine/threonine-protein kinase MRCK beta</fullName>
    </submittedName>
</protein>
<proteinExistence type="predicted"/>
<sequence>MVSIVRSKQDGKIYAMKTLNKLYILRCQELSFYMEEKDVLTLSRFSPWIPKLHATFQDSENLYLVMEYAGGGDLYNLLVRNSLPIISEDDARFYLAETVLALSDLHALNYVHRDLKPQNILLDNDGHIKLADFGSCIQLNPDGKITSNIPVGTSDYISPEVLQAQERNASYGPECDWWSLGILLYELLQGDPPFSSDNLLETHSQIMNHQKHLAFYGMYPISDEAKDLIQKLVCDRDVRLGKNGPQEIKEHPFFAGIDWENIRHTTPPFVPSLISPDDTSNFSGYEGDEDNHEISVVPKTTKEFIGTSLPFIGFTHHTRPTPKHGNDVSDIALADSFMQNFKARDSPEPVNQEEAFEIQTRNGSQDYSEATFFSKPSSPRGFSSEKDGLLEELRKAQDIIRNQKEQIHLLNSKLVHLEEKDATQEEEKLELTRILEILEKKIDEDEAYRQRLQTANTILSEERDKAQSEAKQFKRALVEFSKLHQDMKKATITLEQSREQADSNFEIMKAKCDSLKYDNQNMKSKLERLEARCLAAPKQEEISKVLKDLSDSQAQAARLASDLQAMTEANQSLISQIERQASENPSASSPSVAIDLKIYNDIVANIELEAKNHHLLTTIYQDLQAQKERMPSMQDVKESRDDALQRADQMLRLNEKQAVLIKSLMDKITYLEASHIGQQGDSTPDAEARLAALIVENQSLKCSLAFKDQKLQEIVTKMVLAEATKPTFWPKSKERAKEKQRVLMHSIQSLEQRLRLVERENSQLRFMNQLSQSDPADEPSGSSSRFSFFNESARFDSSLAEPTQGRPKSTPSTSKDTFNYTQAILPGSSPPTARPNQFQERNLNSKFGISHIK</sequence>
<gene>
    <name evidence="1" type="primary">CDC42BPB</name>
    <name evidence="1" type="ORF">DSO57_1038179</name>
</gene>
<keyword evidence="2" id="KW-1185">Reference proteome</keyword>
<keyword evidence="1" id="KW-0808">Transferase</keyword>
<organism evidence="1 2">
    <name type="scientific">Entomophthora muscae</name>
    <dbReference type="NCBI Taxonomy" id="34485"/>
    <lineage>
        <taxon>Eukaryota</taxon>
        <taxon>Fungi</taxon>
        <taxon>Fungi incertae sedis</taxon>
        <taxon>Zoopagomycota</taxon>
        <taxon>Entomophthoromycotina</taxon>
        <taxon>Entomophthoromycetes</taxon>
        <taxon>Entomophthorales</taxon>
        <taxon>Entomophthoraceae</taxon>
        <taxon>Entomophthora</taxon>
    </lineage>
</organism>
<dbReference type="Proteomes" id="UP001165960">
    <property type="component" value="Unassembled WGS sequence"/>
</dbReference>
<evidence type="ECO:0000313" key="2">
    <source>
        <dbReference type="Proteomes" id="UP001165960"/>
    </source>
</evidence>